<dbReference type="Gene3D" id="3.30.70.100">
    <property type="match status" value="1"/>
</dbReference>
<sequence length="120" mass="13340">MTRSWTVANARTAVSSETARGRACLLLRIRPEAIEDYVAEHQRVWPEMLAALSAAGWRNYSLFIREADGLVVGYFEADDAEAAVAAMAGSQINARWQESMGRYFVPGTGPEFLPIYFHLA</sequence>
<evidence type="ECO:0000313" key="2">
    <source>
        <dbReference type="Proteomes" id="UP000527616"/>
    </source>
</evidence>
<dbReference type="InterPro" id="IPR008000">
    <property type="entry name" value="Rham/fucose_mutarotase"/>
</dbReference>
<dbReference type="PANTHER" id="PTHR34389">
    <property type="entry name" value="L-RHAMNOSE MUTAROTASE"/>
    <property type="match status" value="1"/>
</dbReference>
<dbReference type="Proteomes" id="UP000527616">
    <property type="component" value="Unassembled WGS sequence"/>
</dbReference>
<dbReference type="AlphaFoldDB" id="A0A7Z0D969"/>
<organism evidence="1 2">
    <name type="scientific">Naumannella cuiyingiana</name>
    <dbReference type="NCBI Taxonomy" id="1347891"/>
    <lineage>
        <taxon>Bacteria</taxon>
        <taxon>Bacillati</taxon>
        <taxon>Actinomycetota</taxon>
        <taxon>Actinomycetes</taxon>
        <taxon>Propionibacteriales</taxon>
        <taxon>Propionibacteriaceae</taxon>
        <taxon>Naumannella</taxon>
    </lineage>
</organism>
<accession>A0A7Z0D969</accession>
<dbReference type="SUPFAM" id="SSF54909">
    <property type="entry name" value="Dimeric alpha+beta barrel"/>
    <property type="match status" value="1"/>
</dbReference>
<dbReference type="EMBL" id="JACBZS010000001">
    <property type="protein sequence ID" value="NYI71237.1"/>
    <property type="molecule type" value="Genomic_DNA"/>
</dbReference>
<dbReference type="RefSeq" id="WP_179445085.1">
    <property type="nucleotide sequence ID" value="NZ_JACBZS010000001.1"/>
</dbReference>
<proteinExistence type="predicted"/>
<dbReference type="InterPro" id="IPR011008">
    <property type="entry name" value="Dimeric_a/b-barrel"/>
</dbReference>
<evidence type="ECO:0000313" key="1">
    <source>
        <dbReference type="EMBL" id="NYI71237.1"/>
    </source>
</evidence>
<gene>
    <name evidence="1" type="ORF">GGQ54_001797</name>
</gene>
<dbReference type="Pfam" id="PF05336">
    <property type="entry name" value="rhaM"/>
    <property type="match status" value="1"/>
</dbReference>
<dbReference type="GO" id="GO:0062192">
    <property type="term" value="F:L-rhamnose mutarotase activity"/>
    <property type="evidence" value="ECO:0007669"/>
    <property type="project" value="UniProtKB-EC"/>
</dbReference>
<reference evidence="1 2" key="1">
    <citation type="submission" date="2020-07" db="EMBL/GenBank/DDBJ databases">
        <title>Sequencing the genomes of 1000 actinobacteria strains.</title>
        <authorList>
            <person name="Klenk H.-P."/>
        </authorList>
    </citation>
    <scope>NUCLEOTIDE SEQUENCE [LARGE SCALE GENOMIC DNA]</scope>
    <source>
        <strain evidence="1 2">DSM 103164</strain>
    </source>
</reference>
<keyword evidence="2" id="KW-1185">Reference proteome</keyword>
<keyword evidence="1" id="KW-0413">Isomerase</keyword>
<protein>
    <submittedName>
        <fullName evidence="1">L-rhamnose mutarotase</fullName>
        <ecNumber evidence="1">5.1.3.32</ecNumber>
    </submittedName>
</protein>
<dbReference type="GO" id="GO:0019301">
    <property type="term" value="P:rhamnose catabolic process"/>
    <property type="evidence" value="ECO:0007669"/>
    <property type="project" value="TreeGrafter"/>
</dbReference>
<comment type="caution">
    <text evidence="1">The sequence shown here is derived from an EMBL/GenBank/DDBJ whole genome shotgun (WGS) entry which is preliminary data.</text>
</comment>
<name>A0A7Z0D969_9ACTN</name>
<dbReference type="EC" id="5.1.3.32" evidence="1"/>
<dbReference type="PANTHER" id="PTHR34389:SF2">
    <property type="entry name" value="L-RHAMNOSE MUTAROTASE"/>
    <property type="match status" value="1"/>
</dbReference>